<keyword evidence="6" id="KW-0804">Transcription</keyword>
<protein>
    <recommendedName>
        <fullName evidence="10">RRM domain-containing protein</fullName>
    </recommendedName>
</protein>
<dbReference type="PANTHER" id="PTHR15528">
    <property type="entry name" value="PEROXISOME PROLIFERATOR ACTIVATED RECEPTOR GAMMA COACTIVATOR 1 PGC-1 -RELATED"/>
    <property type="match status" value="1"/>
</dbReference>
<dbReference type="EMBL" id="JAACXV010000411">
    <property type="protein sequence ID" value="KAF7277969.1"/>
    <property type="molecule type" value="Genomic_DNA"/>
</dbReference>
<feature type="region of interest" description="Disordered" evidence="9">
    <location>
        <begin position="592"/>
        <end position="615"/>
    </location>
</feature>
<evidence type="ECO:0000256" key="9">
    <source>
        <dbReference type="SAM" id="MobiDB-lite"/>
    </source>
</evidence>
<dbReference type="AlphaFoldDB" id="A0A834IE10"/>
<feature type="domain" description="RRM" evidence="10">
    <location>
        <begin position="892"/>
        <end position="975"/>
    </location>
</feature>
<feature type="region of interest" description="Disordered" evidence="9">
    <location>
        <begin position="326"/>
        <end position="382"/>
    </location>
</feature>
<dbReference type="Pfam" id="PF00076">
    <property type="entry name" value="RRM_1"/>
    <property type="match status" value="1"/>
</dbReference>
<keyword evidence="4" id="KW-0805">Transcription regulation</keyword>
<keyword evidence="2" id="KW-0597">Phosphoprotein</keyword>
<dbReference type="GO" id="GO:0045944">
    <property type="term" value="P:positive regulation of transcription by RNA polymerase II"/>
    <property type="evidence" value="ECO:0007669"/>
    <property type="project" value="TreeGrafter"/>
</dbReference>
<dbReference type="InterPro" id="IPR035979">
    <property type="entry name" value="RBD_domain_sf"/>
</dbReference>
<dbReference type="GO" id="GO:0003712">
    <property type="term" value="F:transcription coregulator activity"/>
    <property type="evidence" value="ECO:0007669"/>
    <property type="project" value="InterPro"/>
</dbReference>
<evidence type="ECO:0000256" key="5">
    <source>
        <dbReference type="ARBA" id="ARBA00023159"/>
    </source>
</evidence>
<dbReference type="GO" id="GO:0005634">
    <property type="term" value="C:nucleus"/>
    <property type="evidence" value="ECO:0007669"/>
    <property type="project" value="UniProtKB-SubCell"/>
</dbReference>
<feature type="compositionally biased region" description="Basic and acidic residues" evidence="9">
    <location>
        <begin position="194"/>
        <end position="215"/>
    </location>
</feature>
<dbReference type="SUPFAM" id="SSF54928">
    <property type="entry name" value="RNA-binding domain, RBD"/>
    <property type="match status" value="1"/>
</dbReference>
<feature type="compositionally biased region" description="Basic residues" evidence="9">
    <location>
        <begin position="865"/>
        <end position="876"/>
    </location>
</feature>
<feature type="region of interest" description="Disordered" evidence="9">
    <location>
        <begin position="440"/>
        <end position="462"/>
    </location>
</feature>
<comment type="subcellular location">
    <subcellularLocation>
        <location evidence="1">Nucleus</location>
    </subcellularLocation>
</comment>
<keyword evidence="3 8" id="KW-0694">RNA-binding</keyword>
<evidence type="ECO:0000256" key="4">
    <source>
        <dbReference type="ARBA" id="ARBA00023015"/>
    </source>
</evidence>
<feature type="compositionally biased region" description="Basic and acidic residues" evidence="9">
    <location>
        <begin position="340"/>
        <end position="373"/>
    </location>
</feature>
<dbReference type="InterPro" id="IPR034605">
    <property type="entry name" value="PGC-1"/>
</dbReference>
<dbReference type="SMART" id="SM00360">
    <property type="entry name" value="RRM"/>
    <property type="match status" value="1"/>
</dbReference>
<gene>
    <name evidence="11" type="ORF">GWI33_009083</name>
</gene>
<comment type="caution">
    <text evidence="11">The sequence shown here is derived from an EMBL/GenBank/DDBJ whole genome shotgun (WGS) entry which is preliminary data.</text>
</comment>
<evidence type="ECO:0000256" key="3">
    <source>
        <dbReference type="ARBA" id="ARBA00022884"/>
    </source>
</evidence>
<evidence type="ECO:0000313" key="11">
    <source>
        <dbReference type="EMBL" id="KAF7277969.1"/>
    </source>
</evidence>
<evidence type="ECO:0000256" key="7">
    <source>
        <dbReference type="ARBA" id="ARBA00023242"/>
    </source>
</evidence>
<dbReference type="Gene3D" id="3.30.70.330">
    <property type="match status" value="1"/>
</dbReference>
<dbReference type="InterPro" id="IPR000504">
    <property type="entry name" value="RRM_dom"/>
</dbReference>
<feature type="region of interest" description="Disordered" evidence="9">
    <location>
        <begin position="194"/>
        <end position="219"/>
    </location>
</feature>
<evidence type="ECO:0000256" key="8">
    <source>
        <dbReference type="PROSITE-ProRule" id="PRU00176"/>
    </source>
</evidence>
<dbReference type="PROSITE" id="PS50102">
    <property type="entry name" value="RRM"/>
    <property type="match status" value="1"/>
</dbReference>
<name>A0A834IE10_RHYFE</name>
<evidence type="ECO:0000256" key="1">
    <source>
        <dbReference type="ARBA" id="ARBA00004123"/>
    </source>
</evidence>
<evidence type="ECO:0000256" key="6">
    <source>
        <dbReference type="ARBA" id="ARBA00023163"/>
    </source>
</evidence>
<proteinExistence type="predicted"/>
<evidence type="ECO:0000313" key="12">
    <source>
        <dbReference type="Proteomes" id="UP000625711"/>
    </source>
</evidence>
<feature type="compositionally biased region" description="Low complexity" evidence="9">
    <location>
        <begin position="814"/>
        <end position="825"/>
    </location>
</feature>
<dbReference type="InterPro" id="IPR012677">
    <property type="entry name" value="Nucleotide-bd_a/b_plait_sf"/>
</dbReference>
<accession>A0A834IE10</accession>
<dbReference type="Proteomes" id="UP000625711">
    <property type="component" value="Unassembled WGS sequence"/>
</dbReference>
<keyword evidence="7" id="KW-0539">Nucleus</keyword>
<evidence type="ECO:0000259" key="10">
    <source>
        <dbReference type="PROSITE" id="PS50102"/>
    </source>
</evidence>
<feature type="compositionally biased region" description="Basic and acidic residues" evidence="9">
    <location>
        <begin position="804"/>
        <end position="813"/>
    </location>
</feature>
<reference evidence="11" key="1">
    <citation type="submission" date="2020-08" db="EMBL/GenBank/DDBJ databases">
        <title>Genome sequencing and assembly of the red palm weevil Rhynchophorus ferrugineus.</title>
        <authorList>
            <person name="Dias G.B."/>
            <person name="Bergman C.M."/>
            <person name="Manee M."/>
        </authorList>
    </citation>
    <scope>NUCLEOTIDE SEQUENCE</scope>
    <source>
        <strain evidence="11">AA-2017</strain>
        <tissue evidence="11">Whole larva</tissue>
    </source>
</reference>
<evidence type="ECO:0000256" key="2">
    <source>
        <dbReference type="ARBA" id="ARBA00022553"/>
    </source>
</evidence>
<feature type="compositionally biased region" description="Low complexity" evidence="9">
    <location>
        <begin position="838"/>
        <end position="864"/>
    </location>
</feature>
<keyword evidence="5" id="KW-0010">Activator</keyword>
<organism evidence="11 12">
    <name type="scientific">Rhynchophorus ferrugineus</name>
    <name type="common">Red palm weevil</name>
    <name type="synonym">Curculio ferrugineus</name>
    <dbReference type="NCBI Taxonomy" id="354439"/>
    <lineage>
        <taxon>Eukaryota</taxon>
        <taxon>Metazoa</taxon>
        <taxon>Ecdysozoa</taxon>
        <taxon>Arthropoda</taxon>
        <taxon>Hexapoda</taxon>
        <taxon>Insecta</taxon>
        <taxon>Pterygota</taxon>
        <taxon>Neoptera</taxon>
        <taxon>Endopterygota</taxon>
        <taxon>Coleoptera</taxon>
        <taxon>Polyphaga</taxon>
        <taxon>Cucujiformia</taxon>
        <taxon>Curculionidae</taxon>
        <taxon>Dryophthorinae</taxon>
        <taxon>Rhynchophorus</taxon>
    </lineage>
</organism>
<sequence>MDIGLYRGDEQFSFSSSSNTETYSSDLSSFESFGQSEFFDQIMPEPPSDIFEWSNETDKGLNIINTAHIDHTICADDEVNAPQSPTLSLAYKDLDNIDNVWQNEWASITNDDVQLEDILYLPDIVGNMHDLQFTDIHKTDLIGDNKIQVYSSKEIMDNRRISRSSDSSDLLNVSFSSTDMTNFDIAEYIFEENKQSKQSIEPECHDDKEGKKQERNTAPFIEPRNIGAGRKKIDLKAQKYIVENDIKKRSVVSDDECDVDIETVSEDERETVLEAGDLTSLLEKFEATEGGSRGEKMLNLKVKVELESKVDLWPKTKEKNVKNEWPEKPYISNGQRHKVVREQNNRISRNEKHDRQGEKTRNHQGMVKKDQRRSPTSIRSSDLLKGKPLLNSINKSGSYSNFKSTRTVNANAPAAVPSATKSEIRNKIAVITNTKPVITPMTANSRTTTSSTPTPVNNGQINKPLSQELINRIKETGKRKPITIIQAIPNKRIKTNKIPELHKTTVQAAKSDSVRLDHNYCSTVASNNKDSGFISEEEDRTIISRQPTVKNADGTLMVSLLKANTIHHLEPACNKKKLNLDEYKRRKNLLVPKSRSECSSPKSNVCDSPPQQEDEQQRILRHQAKLQKMAQEVLNTAPKSDRKPDIVSNKSPCPGIVVGSPVFGIKAEPMVKQEILDPESMIPEPPAKMRRIELVSFGVNTDFNVTEDSDPLRRAVKLAEIKPLLEKVSGIINDNSLISSVIENIPKMIELKARKQENLSTEGHLASSQTHGEDKQIVYVEIGREKCPTRDVLTQTNLSLIGQKRQERIRERSNSSSSSSSYNSRDSNRSKRSRHDSFSSSSSCSSSSSMSSTRSYYSRQPSSRSRSRSPRYKRRNNTNTDRDHLNAVEERRIIYVGRVVTGTTKEDLRKKFQKFGPINKISLHFRDIGENYGFVTFRYKEDAHAAYEHGNDDPDYPYYKISFGGRREFCQSAYSDLDNMRDDSYYQSKQTDDSYDRLLKDALETLKKRNA</sequence>
<dbReference type="OrthoDB" id="10047851at2759"/>
<keyword evidence="12" id="KW-1185">Reference proteome</keyword>
<dbReference type="PANTHER" id="PTHR15528:SF11">
    <property type="entry name" value="FI18188P1"/>
    <property type="match status" value="1"/>
</dbReference>
<feature type="region of interest" description="Disordered" evidence="9">
    <location>
        <begin position="803"/>
        <end position="885"/>
    </location>
</feature>
<feature type="compositionally biased region" description="Polar residues" evidence="9">
    <location>
        <begin position="597"/>
        <end position="611"/>
    </location>
</feature>
<dbReference type="GO" id="GO:0003723">
    <property type="term" value="F:RNA binding"/>
    <property type="evidence" value="ECO:0007669"/>
    <property type="project" value="UniProtKB-UniRule"/>
</dbReference>